<dbReference type="AlphaFoldDB" id="A0A0R3R642"/>
<reference evidence="4" key="1">
    <citation type="submission" date="2017-02" db="UniProtKB">
        <authorList>
            <consortium name="WormBaseParasite"/>
        </authorList>
    </citation>
    <scope>IDENTIFICATION</scope>
</reference>
<dbReference type="STRING" id="42155.A0A0R3R642"/>
<accession>A0A0R3R642</accession>
<feature type="compositionally biased region" description="Polar residues" evidence="1">
    <location>
        <begin position="16"/>
        <end position="30"/>
    </location>
</feature>
<sequence>MGGRQSSQVSHEVAQSEVSKFSCPYQSAKDQSADSKEKNMIKSMASECPKYQDREKTDGQGGCTSGSEFNELNAMPPPNQKP</sequence>
<reference evidence="2 3" key="2">
    <citation type="submission" date="2018-11" db="EMBL/GenBank/DDBJ databases">
        <authorList>
            <consortium name="Pathogen Informatics"/>
        </authorList>
    </citation>
    <scope>NUCLEOTIDE SEQUENCE [LARGE SCALE GENOMIC DNA]</scope>
</reference>
<organism evidence="4">
    <name type="scientific">Brugia timori</name>
    <dbReference type="NCBI Taxonomy" id="42155"/>
    <lineage>
        <taxon>Eukaryota</taxon>
        <taxon>Metazoa</taxon>
        <taxon>Ecdysozoa</taxon>
        <taxon>Nematoda</taxon>
        <taxon>Chromadorea</taxon>
        <taxon>Rhabditida</taxon>
        <taxon>Spirurina</taxon>
        <taxon>Spiruromorpha</taxon>
        <taxon>Filarioidea</taxon>
        <taxon>Onchocercidae</taxon>
        <taxon>Brugia</taxon>
    </lineage>
</organism>
<evidence type="ECO:0000256" key="1">
    <source>
        <dbReference type="SAM" id="MobiDB-lite"/>
    </source>
</evidence>
<proteinExistence type="predicted"/>
<dbReference type="Proteomes" id="UP000280834">
    <property type="component" value="Unassembled WGS sequence"/>
</dbReference>
<evidence type="ECO:0000313" key="4">
    <source>
        <dbReference type="WBParaSite" id="BTMF_0001548601-mRNA-1"/>
    </source>
</evidence>
<evidence type="ECO:0000313" key="2">
    <source>
        <dbReference type="EMBL" id="VDO45926.1"/>
    </source>
</evidence>
<feature type="compositionally biased region" description="Basic and acidic residues" evidence="1">
    <location>
        <begin position="31"/>
        <end position="40"/>
    </location>
</feature>
<dbReference type="WBParaSite" id="BTMF_0001548601-mRNA-1">
    <property type="protein sequence ID" value="BTMF_0001548601-mRNA-1"/>
    <property type="gene ID" value="BTMF_0001548601"/>
</dbReference>
<name>A0A0R3R642_9BILA</name>
<protein>
    <submittedName>
        <fullName evidence="4">Ovule protein</fullName>
    </submittedName>
</protein>
<keyword evidence="3" id="KW-1185">Reference proteome</keyword>
<gene>
    <name evidence="2" type="ORF">BTMF_LOCUS13477</name>
</gene>
<dbReference type="EMBL" id="UZAG01020148">
    <property type="protein sequence ID" value="VDO45926.1"/>
    <property type="molecule type" value="Genomic_DNA"/>
</dbReference>
<evidence type="ECO:0000313" key="3">
    <source>
        <dbReference type="Proteomes" id="UP000280834"/>
    </source>
</evidence>
<feature type="compositionally biased region" description="Polar residues" evidence="1">
    <location>
        <begin position="1"/>
        <end position="10"/>
    </location>
</feature>
<feature type="region of interest" description="Disordered" evidence="1">
    <location>
        <begin position="1"/>
        <end position="82"/>
    </location>
</feature>